<comment type="similarity">
    <text evidence="1">Belongs to the DMRT family.</text>
</comment>
<dbReference type="Pfam" id="PF03474">
    <property type="entry name" value="DMA"/>
    <property type="match status" value="1"/>
</dbReference>
<evidence type="ECO:0000313" key="9">
    <source>
        <dbReference type="Proteomes" id="UP000507470"/>
    </source>
</evidence>
<name>A0A6J8D600_MYTCO</name>
<dbReference type="GO" id="GO:0000978">
    <property type="term" value="F:RNA polymerase II cis-regulatory region sequence-specific DNA binding"/>
    <property type="evidence" value="ECO:0007669"/>
    <property type="project" value="TreeGrafter"/>
</dbReference>
<protein>
    <submittedName>
        <fullName evidence="8">DMRT2</fullName>
    </submittedName>
</protein>
<evidence type="ECO:0000256" key="3">
    <source>
        <dbReference type="ARBA" id="ARBA00022833"/>
    </source>
</evidence>
<keyword evidence="2 6" id="KW-0479">Metal-binding</keyword>
<evidence type="ECO:0000256" key="5">
    <source>
        <dbReference type="ARBA" id="ARBA00023242"/>
    </source>
</evidence>
<sequence length="333" mass="38283">MDITKCVISVITPKMEDNQITSKLGAKSLRTPKCARCRNHGVVSCLKGHKRFCRWKDCQCPNCLLVVERQKVMAAQVALRRHQSSESPNKVTQKVVNATRVLQERRMMHRSLRHLQQRVVSRDIISNIHQRIFQNNPTKNNDKMQLNERIRRRRCFADKDLDTASVGVITKFSEPIDTKRDYYSLNSIKVIPSQISMLRHLFPWSNSNILELVLQSCHGDLDTAIYHLKHRTLRQQEHADFQSSIKNINAYVLPFDNNLSTRKDGVPEKSDGAIYGLKCGAFTRFTNLSVEKEECFDNSNSNHKLNLDFLKTEKLKSTSADLKFSIASIIGEN</sequence>
<evidence type="ECO:0000256" key="6">
    <source>
        <dbReference type="PROSITE-ProRule" id="PRU00070"/>
    </source>
</evidence>
<dbReference type="InterPro" id="IPR026607">
    <property type="entry name" value="DMRT"/>
</dbReference>
<dbReference type="PANTHER" id="PTHR12322:SF53">
    <property type="entry name" value="DOUBLESEX-MAB RELATED 11E"/>
    <property type="match status" value="1"/>
</dbReference>
<gene>
    <name evidence="8" type="ORF">MCOR_37969</name>
</gene>
<dbReference type="Gene3D" id="4.10.1040.10">
    <property type="entry name" value="DM DNA-binding domain"/>
    <property type="match status" value="1"/>
</dbReference>
<proteinExistence type="inferred from homology"/>
<feature type="DNA-binding region" description="DM" evidence="6">
    <location>
        <begin position="34"/>
        <end position="81"/>
    </location>
</feature>
<dbReference type="GO" id="GO:0046872">
    <property type="term" value="F:metal ion binding"/>
    <property type="evidence" value="ECO:0007669"/>
    <property type="project" value="UniProtKB-KW"/>
</dbReference>
<dbReference type="OrthoDB" id="6162476at2759"/>
<dbReference type="GO" id="GO:0000981">
    <property type="term" value="F:DNA-binding transcription factor activity, RNA polymerase II-specific"/>
    <property type="evidence" value="ECO:0007669"/>
    <property type="project" value="TreeGrafter"/>
</dbReference>
<comment type="subcellular location">
    <subcellularLocation>
        <location evidence="6">Nucleus</location>
    </subcellularLocation>
</comment>
<evidence type="ECO:0000313" key="8">
    <source>
        <dbReference type="EMBL" id="CAC5404148.1"/>
    </source>
</evidence>
<evidence type="ECO:0000256" key="1">
    <source>
        <dbReference type="ARBA" id="ARBA00006834"/>
    </source>
</evidence>
<dbReference type="AlphaFoldDB" id="A0A6J8D600"/>
<keyword evidence="5 6" id="KW-0539">Nucleus</keyword>
<dbReference type="Proteomes" id="UP000507470">
    <property type="component" value="Unassembled WGS sequence"/>
</dbReference>
<keyword evidence="9" id="KW-1185">Reference proteome</keyword>
<dbReference type="Pfam" id="PF00751">
    <property type="entry name" value="DM"/>
    <property type="match status" value="1"/>
</dbReference>
<reference evidence="8 9" key="1">
    <citation type="submission" date="2020-06" db="EMBL/GenBank/DDBJ databases">
        <authorList>
            <person name="Li R."/>
            <person name="Bekaert M."/>
        </authorList>
    </citation>
    <scope>NUCLEOTIDE SEQUENCE [LARGE SCALE GENOMIC DNA]</scope>
    <source>
        <strain evidence="9">wild</strain>
    </source>
</reference>
<keyword evidence="3 6" id="KW-0862">Zinc</keyword>
<dbReference type="InterPro" id="IPR001275">
    <property type="entry name" value="DM_DNA-bd"/>
</dbReference>
<evidence type="ECO:0000256" key="4">
    <source>
        <dbReference type="ARBA" id="ARBA00023125"/>
    </source>
</evidence>
<dbReference type="PROSITE" id="PS50809">
    <property type="entry name" value="DM_2"/>
    <property type="match status" value="1"/>
</dbReference>
<keyword evidence="4 6" id="KW-0238">DNA-binding</keyword>
<dbReference type="FunFam" id="4.10.1040.10:FF:000001">
    <property type="entry name" value="doublesex- and mab-3-related transcription factor 1"/>
    <property type="match status" value="1"/>
</dbReference>
<dbReference type="EMBL" id="CACVKT020006919">
    <property type="protein sequence ID" value="CAC5404148.1"/>
    <property type="molecule type" value="Genomic_DNA"/>
</dbReference>
<organism evidence="8 9">
    <name type="scientific">Mytilus coruscus</name>
    <name type="common">Sea mussel</name>
    <dbReference type="NCBI Taxonomy" id="42192"/>
    <lineage>
        <taxon>Eukaryota</taxon>
        <taxon>Metazoa</taxon>
        <taxon>Spiralia</taxon>
        <taxon>Lophotrochozoa</taxon>
        <taxon>Mollusca</taxon>
        <taxon>Bivalvia</taxon>
        <taxon>Autobranchia</taxon>
        <taxon>Pteriomorphia</taxon>
        <taxon>Mytilida</taxon>
        <taxon>Mytiloidea</taxon>
        <taxon>Mytilidae</taxon>
        <taxon>Mytilinae</taxon>
        <taxon>Mytilus</taxon>
    </lineage>
</organism>
<dbReference type="SUPFAM" id="SSF82927">
    <property type="entry name" value="Cysteine-rich DNA binding domain, (DM domain)"/>
    <property type="match status" value="1"/>
</dbReference>
<evidence type="ECO:0000256" key="2">
    <source>
        <dbReference type="ARBA" id="ARBA00022723"/>
    </source>
</evidence>
<dbReference type="InterPro" id="IPR005173">
    <property type="entry name" value="DMA"/>
</dbReference>
<evidence type="ECO:0000259" key="7">
    <source>
        <dbReference type="PROSITE" id="PS50809"/>
    </source>
</evidence>
<accession>A0A6J8D600</accession>
<dbReference type="PROSITE" id="PS40000">
    <property type="entry name" value="DM_1"/>
    <property type="match status" value="1"/>
</dbReference>
<feature type="domain" description="DM" evidence="7">
    <location>
        <begin position="34"/>
        <end position="81"/>
    </location>
</feature>
<dbReference type="PANTHER" id="PTHR12322">
    <property type="entry name" value="DOUBLESEX AND MAB-3 RELATED TRANSCRIPTION FACTOR DMRT"/>
    <property type="match status" value="1"/>
</dbReference>
<dbReference type="GO" id="GO:0005634">
    <property type="term" value="C:nucleus"/>
    <property type="evidence" value="ECO:0007669"/>
    <property type="project" value="UniProtKB-SubCell"/>
</dbReference>
<dbReference type="GO" id="GO:0007548">
    <property type="term" value="P:sex differentiation"/>
    <property type="evidence" value="ECO:0007669"/>
    <property type="project" value="TreeGrafter"/>
</dbReference>
<dbReference type="SMART" id="SM00301">
    <property type="entry name" value="DM"/>
    <property type="match status" value="1"/>
</dbReference>
<dbReference type="InterPro" id="IPR036407">
    <property type="entry name" value="DM_DNA-bd_sf"/>
</dbReference>